<feature type="compositionally biased region" description="Polar residues" evidence="1">
    <location>
        <begin position="361"/>
        <end position="376"/>
    </location>
</feature>
<feature type="compositionally biased region" description="Basic and acidic residues" evidence="1">
    <location>
        <begin position="613"/>
        <end position="629"/>
    </location>
</feature>
<dbReference type="SMART" id="SM01272">
    <property type="entry name" value="LsmAD"/>
    <property type="match status" value="1"/>
</dbReference>
<dbReference type="PANTHER" id="PTHR12854">
    <property type="entry name" value="ATAXIN 2-RELATED"/>
    <property type="match status" value="1"/>
</dbReference>
<feature type="region of interest" description="Disordered" evidence="1">
    <location>
        <begin position="565"/>
        <end position="584"/>
    </location>
</feature>
<feature type="region of interest" description="Disordered" evidence="1">
    <location>
        <begin position="592"/>
        <end position="675"/>
    </location>
</feature>
<dbReference type="GO" id="GO:0003729">
    <property type="term" value="F:mRNA binding"/>
    <property type="evidence" value="ECO:0007669"/>
    <property type="project" value="TreeGrafter"/>
</dbReference>
<feature type="compositionally biased region" description="Low complexity" evidence="1">
    <location>
        <begin position="1"/>
        <end position="67"/>
    </location>
</feature>
<feature type="domain" description="LsmAD" evidence="2">
    <location>
        <begin position="273"/>
        <end position="345"/>
    </location>
</feature>
<feature type="region of interest" description="Disordered" evidence="1">
    <location>
        <begin position="1"/>
        <end position="127"/>
    </location>
</feature>
<feature type="compositionally biased region" description="Basic and acidic residues" evidence="1">
    <location>
        <begin position="565"/>
        <end position="580"/>
    </location>
</feature>
<protein>
    <submittedName>
        <fullName evidence="3">Poly(A)-binding protein binding protein</fullName>
    </submittedName>
</protein>
<dbReference type="VEuPathDB" id="AmoebaDB:NAEGRDRAFT_78066"/>
<dbReference type="GO" id="GO:0034063">
    <property type="term" value="P:stress granule assembly"/>
    <property type="evidence" value="ECO:0007669"/>
    <property type="project" value="TreeGrafter"/>
</dbReference>
<feature type="region of interest" description="Disordered" evidence="1">
    <location>
        <begin position="349"/>
        <end position="394"/>
    </location>
</feature>
<dbReference type="OrthoDB" id="2275718at2759"/>
<dbReference type="EMBL" id="GG738847">
    <property type="protein sequence ID" value="EFC49773.1"/>
    <property type="molecule type" value="Genomic_DNA"/>
</dbReference>
<dbReference type="OMA" id="TIHETMT"/>
<dbReference type="PANTHER" id="PTHR12854:SF7">
    <property type="entry name" value="ATAXIN-2 HOMOLOG"/>
    <property type="match status" value="1"/>
</dbReference>
<dbReference type="InterPro" id="IPR025852">
    <property type="entry name" value="SM_dom_ATX"/>
</dbReference>
<dbReference type="GeneID" id="8855447"/>
<evidence type="ECO:0000313" key="4">
    <source>
        <dbReference type="Proteomes" id="UP000006671"/>
    </source>
</evidence>
<feature type="compositionally biased region" description="Low complexity" evidence="1">
    <location>
        <begin position="73"/>
        <end position="99"/>
    </location>
</feature>
<organism evidence="4">
    <name type="scientific">Naegleria gruberi</name>
    <name type="common">Amoeba</name>
    <dbReference type="NCBI Taxonomy" id="5762"/>
    <lineage>
        <taxon>Eukaryota</taxon>
        <taxon>Discoba</taxon>
        <taxon>Heterolobosea</taxon>
        <taxon>Tetramitia</taxon>
        <taxon>Eutetramitia</taxon>
        <taxon>Vahlkampfiidae</taxon>
        <taxon>Naegleria</taxon>
    </lineage>
</organism>
<sequence>MVSKQNNGGAAVGSSGVVGNASPASSSQSTTTLKKNQSSGQQQTPNNNNNNSAWSNKTKPSPSSNNTMDNNQKRNNANNNNKGSVPNNNQQPNQHQNKNGSNVNTNPPRVKNTHNTTHSENNEQYKHKSEINRKRMFFLFLNFVGHVVEIVNVSGEVYEGIFHTAKADSLNDDFVFVLTLAKLIGGSGTQTIHETMTFKSKDVQQIYAKNITFNAKKAFTSFKTDTEISNRQQTEKELIKWQPEENEAELISLEEGTYAPRQWDQFSENLNKFGVKSTYEEHLYTTNLDRNSDFYKTHAAKASRIAEEIEKSAPSLNSIHILEERGLLEQTDISEEDLYSSVIRDPKGASAFKKQPKKNIPKTTQPLATNATQPSTPGKYVPPHKQPKGHPTSQPIVKQTQEAEAVLDKEPIKIKPLSPIIEGIKGSIGKSRSVSQVVLPEKSLIEKSQSIPIETPKPKNVTNLLVDTTRPGRSNSFTIGSAPLPQKIEEHKNIRAQLTKPVTVSPKLGSGTMSPTLPSSPLGFPKATSPSTPNPIKESIMSLHLHPFVPKVTPEVVEHFMEYKKKSSDLNRNREKETSSFKEFSSLLSSKIKDAPESTTTSAATKPTTETKPATETKKEQPKEEEKPKPKSTLNPNAKAFVFNPKTPAFVPKITTPTPPTSTTTPPTNPQMPQVTQPPQMVPPGVGVGFYPTPPIVGYPPAVGTPFVYTPQFPPTNPSYNNNFRTVSWAGKIEDIQIRNHFFKVSLDQFEKSVGPTWLDDEEIEQRKSFKDADATSITSVDIDSQTAIHPQTNPQPFPYHYYPQPGMMVPPPFATPVVTAYSGYFPPPVNPIPREQ</sequence>
<accession>D2V0R5</accession>
<name>D2V0R5_NAEGR</name>
<evidence type="ECO:0000313" key="3">
    <source>
        <dbReference type="EMBL" id="EFC49773.1"/>
    </source>
</evidence>
<dbReference type="Pfam" id="PF14438">
    <property type="entry name" value="SM-ATX"/>
    <property type="match status" value="1"/>
</dbReference>
<dbReference type="RefSeq" id="XP_002682517.1">
    <property type="nucleotide sequence ID" value="XM_002682471.1"/>
</dbReference>
<dbReference type="InParanoid" id="D2V0R5"/>
<dbReference type="GO" id="GO:0010494">
    <property type="term" value="C:cytoplasmic stress granule"/>
    <property type="evidence" value="ECO:0007669"/>
    <property type="project" value="TreeGrafter"/>
</dbReference>
<dbReference type="InterPro" id="IPR009604">
    <property type="entry name" value="LsmAD_domain"/>
</dbReference>
<dbReference type="AlphaFoldDB" id="D2V0R5"/>
<dbReference type="Proteomes" id="UP000006671">
    <property type="component" value="Unassembled WGS sequence"/>
</dbReference>
<dbReference type="STRING" id="5762.D2V0R5"/>
<evidence type="ECO:0000256" key="1">
    <source>
        <dbReference type="SAM" id="MobiDB-lite"/>
    </source>
</evidence>
<dbReference type="KEGG" id="ngr:NAEGRDRAFT_78066"/>
<gene>
    <name evidence="3" type="ORF">NAEGRDRAFT_78066</name>
</gene>
<feature type="region of interest" description="Disordered" evidence="1">
    <location>
        <begin position="504"/>
        <end position="535"/>
    </location>
</feature>
<feature type="compositionally biased region" description="Low complexity" evidence="1">
    <location>
        <begin position="597"/>
        <end position="612"/>
    </location>
</feature>
<reference evidence="3 4" key="1">
    <citation type="journal article" date="2010" name="Cell">
        <title>The genome of Naegleria gruberi illuminates early eukaryotic versatility.</title>
        <authorList>
            <person name="Fritz-Laylin L.K."/>
            <person name="Prochnik S.E."/>
            <person name="Ginger M.L."/>
            <person name="Dacks J.B."/>
            <person name="Carpenter M.L."/>
            <person name="Field M.C."/>
            <person name="Kuo A."/>
            <person name="Paredez A."/>
            <person name="Chapman J."/>
            <person name="Pham J."/>
            <person name="Shu S."/>
            <person name="Neupane R."/>
            <person name="Cipriano M."/>
            <person name="Mancuso J."/>
            <person name="Tu H."/>
            <person name="Salamov A."/>
            <person name="Lindquist E."/>
            <person name="Shapiro H."/>
            <person name="Lucas S."/>
            <person name="Grigoriev I.V."/>
            <person name="Cande W.Z."/>
            <person name="Fulton C."/>
            <person name="Rokhsar D.S."/>
            <person name="Dawson S.C."/>
        </authorList>
    </citation>
    <scope>NUCLEOTIDE SEQUENCE [LARGE SCALE GENOMIC DNA]</scope>
    <source>
        <strain evidence="3 4">NEG-M</strain>
    </source>
</reference>
<dbReference type="FunCoup" id="D2V0R5">
    <property type="interactions" value="73"/>
</dbReference>
<proteinExistence type="predicted"/>
<dbReference type="InterPro" id="IPR045117">
    <property type="entry name" value="ATXN2-like"/>
</dbReference>
<dbReference type="Pfam" id="PF06741">
    <property type="entry name" value="LsmAD"/>
    <property type="match status" value="1"/>
</dbReference>
<keyword evidence="4" id="KW-1185">Reference proteome</keyword>
<evidence type="ECO:0000259" key="2">
    <source>
        <dbReference type="SMART" id="SM01272"/>
    </source>
</evidence>
<dbReference type="eggNOG" id="KOG2375">
    <property type="taxonomic scope" value="Eukaryota"/>
</dbReference>
<feature type="compositionally biased region" description="Low complexity" evidence="1">
    <location>
        <begin position="661"/>
        <end position="675"/>
    </location>
</feature>